<dbReference type="AlphaFoldDB" id="A0A0P6XZ18"/>
<dbReference type="SUPFAM" id="SSF52374">
    <property type="entry name" value="Nucleotidylyl transferase"/>
    <property type="match status" value="1"/>
</dbReference>
<dbReference type="GO" id="GO:0005737">
    <property type="term" value="C:cytoplasm"/>
    <property type="evidence" value="ECO:0007669"/>
    <property type="project" value="UniProtKB-SubCell"/>
</dbReference>
<dbReference type="PANTHER" id="PTHR21342">
    <property type="entry name" value="PHOSPHOPANTETHEINE ADENYLYLTRANSFERASE"/>
    <property type="match status" value="1"/>
</dbReference>
<dbReference type="NCBIfam" id="TIGR00125">
    <property type="entry name" value="cyt_tran_rel"/>
    <property type="match status" value="1"/>
</dbReference>
<feature type="binding site" evidence="9">
    <location>
        <position position="17"/>
    </location>
    <ligand>
        <name>ATP</name>
        <dbReference type="ChEBI" id="CHEBI:30616"/>
    </ligand>
</feature>
<dbReference type="GO" id="GO:0004595">
    <property type="term" value="F:pantetheine-phosphate adenylyltransferase activity"/>
    <property type="evidence" value="ECO:0007669"/>
    <property type="project" value="UniProtKB-UniRule"/>
</dbReference>
<feature type="binding site" evidence="9">
    <location>
        <begin position="9"/>
        <end position="10"/>
    </location>
    <ligand>
        <name>ATP</name>
        <dbReference type="ChEBI" id="CHEBI:30616"/>
    </ligand>
</feature>
<keyword evidence="2 9" id="KW-0808">Transferase</keyword>
<evidence type="ECO:0000313" key="12">
    <source>
        <dbReference type="Proteomes" id="UP000050417"/>
    </source>
</evidence>
<comment type="function">
    <text evidence="9">Reversibly transfers an adenylyl group from ATP to 4'-phosphopantetheine, yielding dephospho-CoA (dPCoA) and pyrophosphate.</text>
</comment>
<dbReference type="GO" id="GO:0015937">
    <property type="term" value="P:coenzyme A biosynthetic process"/>
    <property type="evidence" value="ECO:0007669"/>
    <property type="project" value="UniProtKB-UniRule"/>
</dbReference>
<gene>
    <name evidence="9 11" type="primary">coaD</name>
    <name evidence="11" type="ORF">ADN00_13785</name>
</gene>
<dbReference type="HAMAP" id="MF_00151">
    <property type="entry name" value="PPAT_bact"/>
    <property type="match status" value="1"/>
</dbReference>
<feature type="binding site" evidence="9">
    <location>
        <begin position="123"/>
        <end position="129"/>
    </location>
    <ligand>
        <name>ATP</name>
        <dbReference type="ChEBI" id="CHEBI:30616"/>
    </ligand>
</feature>
<keyword evidence="3 9" id="KW-0548">Nucleotidyltransferase</keyword>
<feature type="binding site" evidence="9">
    <location>
        <begin position="88"/>
        <end position="90"/>
    </location>
    <ligand>
        <name>ATP</name>
        <dbReference type="ChEBI" id="CHEBI:30616"/>
    </ligand>
</feature>
<keyword evidence="1 9" id="KW-0963">Cytoplasm</keyword>
<evidence type="ECO:0000256" key="8">
    <source>
        <dbReference type="ARBA" id="ARBA00029346"/>
    </source>
</evidence>
<dbReference type="Pfam" id="PF01467">
    <property type="entry name" value="CTP_transf_like"/>
    <property type="match status" value="1"/>
</dbReference>
<comment type="catalytic activity">
    <reaction evidence="8 9">
        <text>(R)-4'-phosphopantetheine + ATP + H(+) = 3'-dephospho-CoA + diphosphate</text>
        <dbReference type="Rhea" id="RHEA:19801"/>
        <dbReference type="ChEBI" id="CHEBI:15378"/>
        <dbReference type="ChEBI" id="CHEBI:30616"/>
        <dbReference type="ChEBI" id="CHEBI:33019"/>
        <dbReference type="ChEBI" id="CHEBI:57328"/>
        <dbReference type="ChEBI" id="CHEBI:61723"/>
        <dbReference type="EC" id="2.7.7.3"/>
    </reaction>
</comment>
<dbReference type="InterPro" id="IPR001980">
    <property type="entry name" value="PPAT"/>
</dbReference>
<dbReference type="CDD" id="cd02163">
    <property type="entry name" value="PPAT"/>
    <property type="match status" value="1"/>
</dbReference>
<reference evidence="11 12" key="1">
    <citation type="submission" date="2015-07" db="EMBL/GenBank/DDBJ databases">
        <title>Genome sequence of Ornatilinea apprima DSM 23815.</title>
        <authorList>
            <person name="Hemp J."/>
            <person name="Ward L.M."/>
            <person name="Pace L.A."/>
            <person name="Fischer W.W."/>
        </authorList>
    </citation>
    <scope>NUCLEOTIDE SEQUENCE [LARGE SCALE GENOMIC DNA]</scope>
    <source>
        <strain evidence="11 12">P3M-1</strain>
    </source>
</reference>
<feature type="site" description="Transition state stabilizer" evidence="9">
    <location>
        <position position="17"/>
    </location>
</feature>
<dbReference type="InterPro" id="IPR014729">
    <property type="entry name" value="Rossmann-like_a/b/a_fold"/>
</dbReference>
<dbReference type="UniPathway" id="UPA00241">
    <property type="reaction ID" value="UER00355"/>
</dbReference>
<feature type="domain" description="Cytidyltransferase-like" evidence="10">
    <location>
        <begin position="6"/>
        <end position="133"/>
    </location>
</feature>
<keyword evidence="4 9" id="KW-0547">Nucleotide-binding</keyword>
<feature type="binding site" evidence="9">
    <location>
        <position position="87"/>
    </location>
    <ligand>
        <name>substrate</name>
    </ligand>
</feature>
<comment type="caution">
    <text evidence="11">The sequence shown here is derived from an EMBL/GenBank/DDBJ whole genome shotgun (WGS) entry which is preliminary data.</text>
</comment>
<evidence type="ECO:0000256" key="1">
    <source>
        <dbReference type="ARBA" id="ARBA00022490"/>
    </source>
</evidence>
<proteinExistence type="inferred from homology"/>
<feature type="binding site" evidence="9">
    <location>
        <position position="98"/>
    </location>
    <ligand>
        <name>ATP</name>
        <dbReference type="ChEBI" id="CHEBI:30616"/>
    </ligand>
</feature>
<keyword evidence="12" id="KW-1185">Reference proteome</keyword>
<evidence type="ECO:0000259" key="10">
    <source>
        <dbReference type="Pfam" id="PF01467"/>
    </source>
</evidence>
<comment type="similarity">
    <text evidence="9">Belongs to the bacterial CoaD family.</text>
</comment>
<dbReference type="PRINTS" id="PR01020">
    <property type="entry name" value="LPSBIOSNTHSS"/>
</dbReference>
<dbReference type="EMBL" id="LGCL01000032">
    <property type="protein sequence ID" value="KPL74361.1"/>
    <property type="molecule type" value="Genomic_DNA"/>
</dbReference>
<comment type="subunit">
    <text evidence="9">Homohexamer.</text>
</comment>
<feature type="binding site" evidence="9">
    <location>
        <position position="9"/>
    </location>
    <ligand>
        <name>substrate</name>
    </ligand>
</feature>
<evidence type="ECO:0000256" key="4">
    <source>
        <dbReference type="ARBA" id="ARBA00022741"/>
    </source>
</evidence>
<dbReference type="Proteomes" id="UP000050417">
    <property type="component" value="Unassembled WGS sequence"/>
</dbReference>
<evidence type="ECO:0000256" key="2">
    <source>
        <dbReference type="ARBA" id="ARBA00022679"/>
    </source>
</evidence>
<name>A0A0P6XZ18_9CHLR</name>
<evidence type="ECO:0000256" key="6">
    <source>
        <dbReference type="ARBA" id="ARBA00022842"/>
    </source>
</evidence>
<evidence type="ECO:0000256" key="7">
    <source>
        <dbReference type="ARBA" id="ARBA00022993"/>
    </source>
</evidence>
<keyword evidence="6 9" id="KW-0460">Magnesium</keyword>
<dbReference type="EC" id="2.7.7.3" evidence="9"/>
<keyword evidence="5 9" id="KW-0067">ATP-binding</keyword>
<feature type="binding site" evidence="9">
    <location>
        <position position="73"/>
    </location>
    <ligand>
        <name>substrate</name>
    </ligand>
</feature>
<keyword evidence="7 9" id="KW-0173">Coenzyme A biosynthesis</keyword>
<dbReference type="Gene3D" id="3.40.50.620">
    <property type="entry name" value="HUPs"/>
    <property type="match status" value="1"/>
</dbReference>
<dbReference type="NCBIfam" id="TIGR01510">
    <property type="entry name" value="coaD_prev_kdtB"/>
    <property type="match status" value="1"/>
</dbReference>
<feature type="binding site" evidence="9">
    <location>
        <position position="41"/>
    </location>
    <ligand>
        <name>substrate</name>
    </ligand>
</feature>
<dbReference type="PANTHER" id="PTHR21342:SF1">
    <property type="entry name" value="PHOSPHOPANTETHEINE ADENYLYLTRANSFERASE"/>
    <property type="match status" value="1"/>
</dbReference>
<evidence type="ECO:0000313" key="11">
    <source>
        <dbReference type="EMBL" id="KPL74361.1"/>
    </source>
</evidence>
<dbReference type="GO" id="GO:0005524">
    <property type="term" value="F:ATP binding"/>
    <property type="evidence" value="ECO:0007669"/>
    <property type="project" value="UniProtKB-KW"/>
</dbReference>
<accession>A0A0P6XZ18</accession>
<comment type="subcellular location">
    <subcellularLocation>
        <location evidence="9">Cytoplasm</location>
    </subcellularLocation>
</comment>
<evidence type="ECO:0000256" key="9">
    <source>
        <dbReference type="HAMAP-Rule" id="MF_00151"/>
    </source>
</evidence>
<organism evidence="11 12">
    <name type="scientific">Ornatilinea apprima</name>
    <dbReference type="NCBI Taxonomy" id="1134406"/>
    <lineage>
        <taxon>Bacteria</taxon>
        <taxon>Bacillati</taxon>
        <taxon>Chloroflexota</taxon>
        <taxon>Anaerolineae</taxon>
        <taxon>Anaerolineales</taxon>
        <taxon>Anaerolineaceae</taxon>
        <taxon>Ornatilinea</taxon>
    </lineage>
</organism>
<evidence type="ECO:0000256" key="3">
    <source>
        <dbReference type="ARBA" id="ARBA00022695"/>
    </source>
</evidence>
<comment type="cofactor">
    <cofactor evidence="9">
        <name>Mg(2+)</name>
        <dbReference type="ChEBI" id="CHEBI:18420"/>
    </cofactor>
</comment>
<dbReference type="OrthoDB" id="9806661at2"/>
<dbReference type="InterPro" id="IPR004821">
    <property type="entry name" value="Cyt_trans-like"/>
</dbReference>
<dbReference type="RefSeq" id="WP_075063605.1">
    <property type="nucleotide sequence ID" value="NZ_LGCL01000032.1"/>
</dbReference>
<dbReference type="STRING" id="1134406.ADN00_13785"/>
<dbReference type="PATRIC" id="fig|1134406.4.peg.1334"/>
<comment type="pathway">
    <text evidence="9">Cofactor biosynthesis; coenzyme A biosynthesis; CoA from (R)-pantothenate: step 4/5.</text>
</comment>
<sequence>MVKAVFPATFDPIHYGHIDIAYRASKMFDEVVVAVYDKPLKNLVFTPEERLQMARLAFESNSKINVVGYSGLTVDFCRKINAQVIVRGLRVFSDFEYEFRMALANHRLAPEIEVVALITSEQHSFLSSSTVREIAALGGDVSSMVPPHVERALKFRYQELSQEKEYIPHSSLRD</sequence>
<evidence type="ECO:0000256" key="5">
    <source>
        <dbReference type="ARBA" id="ARBA00022840"/>
    </source>
</evidence>
<protein>
    <recommendedName>
        <fullName evidence="9">Phosphopantetheine adenylyltransferase</fullName>
        <ecNumber evidence="9">2.7.7.3</ecNumber>
    </recommendedName>
    <alternativeName>
        <fullName evidence="9">Dephospho-CoA pyrophosphorylase</fullName>
    </alternativeName>
    <alternativeName>
        <fullName evidence="9">Pantetheine-phosphate adenylyltransferase</fullName>
        <shortName evidence="9">PPAT</shortName>
    </alternativeName>
</protein>